<keyword evidence="1" id="KW-1133">Transmembrane helix</keyword>
<organism evidence="3 4">
    <name type="scientific">Clostridium tagluense</name>
    <dbReference type="NCBI Taxonomy" id="360422"/>
    <lineage>
        <taxon>Bacteria</taxon>
        <taxon>Bacillati</taxon>
        <taxon>Bacillota</taxon>
        <taxon>Clostridia</taxon>
        <taxon>Eubacteriales</taxon>
        <taxon>Clostridiaceae</taxon>
        <taxon>Clostridium</taxon>
    </lineage>
</organism>
<keyword evidence="4" id="KW-1185">Reference proteome</keyword>
<dbReference type="RefSeq" id="WP_185732676.1">
    <property type="nucleotide sequence ID" value="NZ_BHYK01000010.1"/>
</dbReference>
<dbReference type="InterPro" id="IPR045679">
    <property type="entry name" value="DUF6199"/>
</dbReference>
<dbReference type="EMBL" id="BHYK01000010">
    <property type="protein sequence ID" value="GCD10534.1"/>
    <property type="molecule type" value="Genomic_DNA"/>
</dbReference>
<feature type="transmembrane region" description="Helical" evidence="1">
    <location>
        <begin position="40"/>
        <end position="56"/>
    </location>
</feature>
<evidence type="ECO:0000313" key="4">
    <source>
        <dbReference type="Proteomes" id="UP000287872"/>
    </source>
</evidence>
<feature type="domain" description="DUF6199" evidence="2">
    <location>
        <begin position="2"/>
        <end position="54"/>
    </location>
</feature>
<protein>
    <recommendedName>
        <fullName evidence="2">DUF6199 domain-containing protein</fullName>
    </recommendedName>
</protein>
<evidence type="ECO:0000313" key="3">
    <source>
        <dbReference type="EMBL" id="GCD10534.1"/>
    </source>
</evidence>
<dbReference type="Proteomes" id="UP000287872">
    <property type="component" value="Unassembled WGS sequence"/>
</dbReference>
<evidence type="ECO:0000256" key="1">
    <source>
        <dbReference type="SAM" id="Phobius"/>
    </source>
</evidence>
<dbReference type="AlphaFoldDB" id="A0A401ULX9"/>
<reference evidence="3 4" key="1">
    <citation type="submission" date="2018-11" db="EMBL/GenBank/DDBJ databases">
        <title>Genome sequencing and assembly of Clostridium tagluense strain A121.</title>
        <authorList>
            <person name="Murakami T."/>
            <person name="Segawa T."/>
            <person name="Shcherbakova V.A."/>
            <person name="Mori H."/>
            <person name="Yoshimura Y."/>
        </authorList>
    </citation>
    <scope>NUCLEOTIDE SEQUENCE [LARGE SCALE GENOMIC DNA]</scope>
    <source>
        <strain evidence="3 4">A121</strain>
    </source>
</reference>
<keyword evidence="1" id="KW-0472">Membrane</keyword>
<name>A0A401ULX9_9CLOT</name>
<dbReference type="Pfam" id="PF19701">
    <property type="entry name" value="DUF6199"/>
    <property type="match status" value="1"/>
</dbReference>
<comment type="caution">
    <text evidence="3">The sequence shown here is derived from an EMBL/GenBank/DDBJ whole genome shotgun (WGS) entry which is preliminary data.</text>
</comment>
<gene>
    <name evidence="3" type="ORF">Ctaglu_21570</name>
</gene>
<proteinExistence type="predicted"/>
<keyword evidence="1" id="KW-0812">Transmembrane</keyword>
<evidence type="ECO:0000259" key="2">
    <source>
        <dbReference type="Pfam" id="PF19701"/>
    </source>
</evidence>
<accession>A0A401ULX9</accession>
<sequence length="58" mass="6627">MNFILLILGVLAIIFPKQTFMFGRGWMFKEGTEPSESVKYVGRFIGVFLILLVLLGKF</sequence>